<protein>
    <submittedName>
        <fullName evidence="2">Serine hydrolase</fullName>
    </submittedName>
</protein>
<sequence>MKRQRTILLILLGCALIVIGIGVSANLSQATTEQAASSTAVTAVDSAAKSSKAAAKTQKQVLAQAQEAAEKASTKATGTAATITEELTAKWQTLLADQDSRVDIAVYLPTTKQIIHLTNDASQGTFATASIVKVSILAQVLHEMAQKGTTLSSTQQNQAVEMIENSSNDAATYFLLNVLGSYGALNQIFADLNMPSSQVNQTAWGITQTTATDQLKLLNAIFYEGTYLTSTSQAYLRELMGQVSAEQNWGVSSGSASWELKNGWLTDEGNTMINSIGHVTTDSGFDYTIAILTDQNESEASGEALVSQLAAVTSEVLDQQ</sequence>
<dbReference type="Proteomes" id="UP001596310">
    <property type="component" value="Unassembled WGS sequence"/>
</dbReference>
<keyword evidence="2" id="KW-0378">Hydrolase</keyword>
<name>A0ABW1UMG8_9LACO</name>
<evidence type="ECO:0000259" key="1">
    <source>
        <dbReference type="Pfam" id="PF13354"/>
    </source>
</evidence>
<feature type="domain" description="Beta-lactamase class A catalytic" evidence="1">
    <location>
        <begin position="166"/>
        <end position="293"/>
    </location>
</feature>
<reference evidence="3" key="1">
    <citation type="journal article" date="2019" name="Int. J. Syst. Evol. Microbiol.">
        <title>The Global Catalogue of Microorganisms (GCM) 10K type strain sequencing project: providing services to taxonomists for standard genome sequencing and annotation.</title>
        <authorList>
            <consortium name="The Broad Institute Genomics Platform"/>
            <consortium name="The Broad Institute Genome Sequencing Center for Infectious Disease"/>
            <person name="Wu L."/>
            <person name="Ma J."/>
        </authorList>
    </citation>
    <scope>NUCLEOTIDE SEQUENCE [LARGE SCALE GENOMIC DNA]</scope>
    <source>
        <strain evidence="3">CCM 8897</strain>
    </source>
</reference>
<dbReference type="PANTHER" id="PTHR35333">
    <property type="entry name" value="BETA-LACTAMASE"/>
    <property type="match status" value="1"/>
</dbReference>
<dbReference type="GO" id="GO:0016787">
    <property type="term" value="F:hydrolase activity"/>
    <property type="evidence" value="ECO:0007669"/>
    <property type="project" value="UniProtKB-KW"/>
</dbReference>
<dbReference type="Gene3D" id="3.40.710.10">
    <property type="entry name" value="DD-peptidase/beta-lactamase superfamily"/>
    <property type="match status" value="1"/>
</dbReference>
<dbReference type="RefSeq" id="WP_125596319.1">
    <property type="nucleotide sequence ID" value="NZ_JBHSSM010000015.1"/>
</dbReference>
<dbReference type="EMBL" id="JBHSSM010000015">
    <property type="protein sequence ID" value="MFC6315152.1"/>
    <property type="molecule type" value="Genomic_DNA"/>
</dbReference>
<organism evidence="2 3">
    <name type="scientific">Lapidilactobacillus achengensis</name>
    <dbReference type="NCBI Taxonomy" id="2486000"/>
    <lineage>
        <taxon>Bacteria</taxon>
        <taxon>Bacillati</taxon>
        <taxon>Bacillota</taxon>
        <taxon>Bacilli</taxon>
        <taxon>Lactobacillales</taxon>
        <taxon>Lactobacillaceae</taxon>
        <taxon>Lapidilactobacillus</taxon>
    </lineage>
</organism>
<keyword evidence="3" id="KW-1185">Reference proteome</keyword>
<dbReference type="PANTHER" id="PTHR35333:SF3">
    <property type="entry name" value="BETA-LACTAMASE-TYPE TRANSPEPTIDASE FOLD CONTAINING PROTEIN"/>
    <property type="match status" value="1"/>
</dbReference>
<dbReference type="InterPro" id="IPR012338">
    <property type="entry name" value="Beta-lactam/transpept-like"/>
</dbReference>
<dbReference type="Pfam" id="PF13354">
    <property type="entry name" value="Beta-lactamase2"/>
    <property type="match status" value="1"/>
</dbReference>
<comment type="caution">
    <text evidence="2">The sequence shown here is derived from an EMBL/GenBank/DDBJ whole genome shotgun (WGS) entry which is preliminary data.</text>
</comment>
<evidence type="ECO:0000313" key="2">
    <source>
        <dbReference type="EMBL" id="MFC6315152.1"/>
    </source>
</evidence>
<dbReference type="SUPFAM" id="SSF56601">
    <property type="entry name" value="beta-lactamase/transpeptidase-like"/>
    <property type="match status" value="1"/>
</dbReference>
<accession>A0ABW1UMG8</accession>
<evidence type="ECO:0000313" key="3">
    <source>
        <dbReference type="Proteomes" id="UP001596310"/>
    </source>
</evidence>
<dbReference type="InterPro" id="IPR000871">
    <property type="entry name" value="Beta-lactam_class-A"/>
</dbReference>
<gene>
    <name evidence="2" type="ORF">ACFQHW_06140</name>
</gene>
<dbReference type="InterPro" id="IPR045155">
    <property type="entry name" value="Beta-lactam_cat"/>
</dbReference>
<proteinExistence type="predicted"/>